<dbReference type="RefSeq" id="WP_112749613.1">
    <property type="nucleotide sequence ID" value="NZ_QMFY01000020.1"/>
</dbReference>
<dbReference type="InterPro" id="IPR011050">
    <property type="entry name" value="Pectin_lyase_fold/virulence"/>
</dbReference>
<evidence type="ECO:0000256" key="1">
    <source>
        <dbReference type="SAM" id="SignalP"/>
    </source>
</evidence>
<sequence>MKKLLLFVVVHLLPICVFAQIKIGDTTYDLLTDAIGASVSGDVIEISGPVVLTEQVGLAHATGVKTFKGTTADASITLATGARFILEAAGETVFEDLTLIGADQAHEDWGAMLTLFNGPTLILRNDTLRGAKTNAHAGAMRITSGATVEAYATVFMDNEANQNGGVAFIEAGNTETLFDKCVFLNNKAGANSLDAKGGALFYAYGSNMKDHIVKNSAFINNTSSNHGGVIGLESVSPIFVNCTFSGNTTVDNGGVFWMYNSAAACTTTLVNCTFYGNSAGNGDALFMNHTTTQYDIRNSVFTEHEGVTISSAETPATLAITNSYFPTLPEGLTVNGGTKNIHEGDLLLAELNVEEGIVWHEVTTWRSAAVGLGNPNLLRLYSNTDQTGEARNLTASSITAGAFEYRGLGPVLNTEKDIALITVHPNPATEYILIAAPERVKLTIYNSTGQLLYKRNLSVGEHRIETSTFGKSMLIVKAQDDRRTTYAKILVK</sequence>
<name>A0A364XW72_9BACT</name>
<dbReference type="PANTHER" id="PTHR11319">
    <property type="entry name" value="G PROTEIN-COUPLED RECEPTOR-RELATED"/>
    <property type="match status" value="1"/>
</dbReference>
<reference evidence="2 3" key="1">
    <citation type="submission" date="2018-06" db="EMBL/GenBank/DDBJ databases">
        <title>Chryseolinea flavus sp. nov., a member of the phylum Bacteroidetes isolated from soil.</title>
        <authorList>
            <person name="Li Y."/>
            <person name="Wang J."/>
        </authorList>
    </citation>
    <scope>NUCLEOTIDE SEQUENCE [LARGE SCALE GENOMIC DNA]</scope>
    <source>
        <strain evidence="2 3">SDU1-6</strain>
    </source>
</reference>
<proteinExistence type="predicted"/>
<gene>
    <name evidence="2" type="ORF">DQQ10_24665</name>
</gene>
<dbReference type="SUPFAM" id="SSF51126">
    <property type="entry name" value="Pectin lyase-like"/>
    <property type="match status" value="1"/>
</dbReference>
<keyword evidence="1" id="KW-0732">Signal</keyword>
<comment type="caution">
    <text evidence="2">The sequence shown here is derived from an EMBL/GenBank/DDBJ whole genome shotgun (WGS) entry which is preliminary data.</text>
</comment>
<feature type="signal peptide" evidence="1">
    <location>
        <begin position="1"/>
        <end position="19"/>
    </location>
</feature>
<evidence type="ECO:0000313" key="3">
    <source>
        <dbReference type="Proteomes" id="UP000251889"/>
    </source>
</evidence>
<dbReference type="NCBIfam" id="TIGR04183">
    <property type="entry name" value="Por_Secre_tail"/>
    <property type="match status" value="1"/>
</dbReference>
<protein>
    <recommendedName>
        <fullName evidence="4">Secretion system C-terminal sorting domain-containing protein</fullName>
    </recommendedName>
</protein>
<evidence type="ECO:0000313" key="2">
    <source>
        <dbReference type="EMBL" id="RAV98201.1"/>
    </source>
</evidence>
<dbReference type="AlphaFoldDB" id="A0A364XW72"/>
<evidence type="ECO:0008006" key="4">
    <source>
        <dbReference type="Google" id="ProtNLM"/>
    </source>
</evidence>
<accession>A0A364XW72</accession>
<organism evidence="2 3">
    <name type="scientific">Pseudochryseolinea flava</name>
    <dbReference type="NCBI Taxonomy" id="2059302"/>
    <lineage>
        <taxon>Bacteria</taxon>
        <taxon>Pseudomonadati</taxon>
        <taxon>Bacteroidota</taxon>
        <taxon>Cytophagia</taxon>
        <taxon>Cytophagales</taxon>
        <taxon>Fulvivirgaceae</taxon>
        <taxon>Pseudochryseolinea</taxon>
    </lineage>
</organism>
<dbReference type="InterPro" id="IPR026444">
    <property type="entry name" value="Secre_tail"/>
</dbReference>
<keyword evidence="3" id="KW-1185">Reference proteome</keyword>
<dbReference type="EMBL" id="QMFY01000020">
    <property type="protein sequence ID" value="RAV98201.1"/>
    <property type="molecule type" value="Genomic_DNA"/>
</dbReference>
<dbReference type="Proteomes" id="UP000251889">
    <property type="component" value="Unassembled WGS sequence"/>
</dbReference>
<dbReference type="OrthoDB" id="8901262at2"/>
<feature type="chain" id="PRO_5017083063" description="Secretion system C-terminal sorting domain-containing protein" evidence="1">
    <location>
        <begin position="20"/>
        <end position="492"/>
    </location>
</feature>
<dbReference type="PANTHER" id="PTHR11319:SF35">
    <property type="entry name" value="OUTER MEMBRANE PROTEIN PMPC-RELATED"/>
    <property type="match status" value="1"/>
</dbReference>